<evidence type="ECO:0000259" key="5">
    <source>
        <dbReference type="PROSITE" id="PS50931"/>
    </source>
</evidence>
<dbReference type="AlphaFoldDB" id="A0A173UWG2"/>
<organism evidence="6 7">
    <name type="scientific">Dorea longicatena</name>
    <dbReference type="NCBI Taxonomy" id="88431"/>
    <lineage>
        <taxon>Bacteria</taxon>
        <taxon>Bacillati</taxon>
        <taxon>Bacillota</taxon>
        <taxon>Clostridia</taxon>
        <taxon>Lachnospirales</taxon>
        <taxon>Lachnospiraceae</taxon>
        <taxon>Dorea</taxon>
    </lineage>
</organism>
<gene>
    <name evidence="6" type="primary">cynR_2</name>
    <name evidence="6" type="ORF">ERS852573_02329</name>
</gene>
<evidence type="ECO:0000256" key="4">
    <source>
        <dbReference type="ARBA" id="ARBA00023163"/>
    </source>
</evidence>
<dbReference type="Gene3D" id="3.40.190.290">
    <property type="match status" value="1"/>
</dbReference>
<dbReference type="OrthoDB" id="1652954at2"/>
<dbReference type="Pfam" id="PF00126">
    <property type="entry name" value="HTH_1"/>
    <property type="match status" value="1"/>
</dbReference>
<dbReference type="GO" id="GO:0003677">
    <property type="term" value="F:DNA binding"/>
    <property type="evidence" value="ECO:0007669"/>
    <property type="project" value="UniProtKB-KW"/>
</dbReference>
<dbReference type="GO" id="GO:0003700">
    <property type="term" value="F:DNA-binding transcription factor activity"/>
    <property type="evidence" value="ECO:0007669"/>
    <property type="project" value="InterPro"/>
</dbReference>
<dbReference type="InterPro" id="IPR050950">
    <property type="entry name" value="HTH-type_LysR_regulators"/>
</dbReference>
<dbReference type="InterPro" id="IPR005119">
    <property type="entry name" value="LysR_subst-bd"/>
</dbReference>
<reference evidence="6 7" key="1">
    <citation type="submission" date="2015-09" db="EMBL/GenBank/DDBJ databases">
        <authorList>
            <consortium name="Pathogen Informatics"/>
        </authorList>
    </citation>
    <scope>NUCLEOTIDE SEQUENCE [LARGE SCALE GENOMIC DNA]</scope>
    <source>
        <strain evidence="6 7">2789STDY5834961</strain>
    </source>
</reference>
<dbReference type="InterPro" id="IPR036390">
    <property type="entry name" value="WH_DNA-bd_sf"/>
</dbReference>
<keyword evidence="4" id="KW-0804">Transcription</keyword>
<comment type="similarity">
    <text evidence="1">Belongs to the LysR transcriptional regulatory family.</text>
</comment>
<evidence type="ECO:0000313" key="6">
    <source>
        <dbReference type="EMBL" id="CUN18427.1"/>
    </source>
</evidence>
<proteinExistence type="inferred from homology"/>
<dbReference type="SUPFAM" id="SSF53850">
    <property type="entry name" value="Periplasmic binding protein-like II"/>
    <property type="match status" value="1"/>
</dbReference>
<dbReference type="GO" id="GO:0005829">
    <property type="term" value="C:cytosol"/>
    <property type="evidence" value="ECO:0007669"/>
    <property type="project" value="TreeGrafter"/>
</dbReference>
<evidence type="ECO:0000256" key="2">
    <source>
        <dbReference type="ARBA" id="ARBA00023015"/>
    </source>
</evidence>
<dbReference type="PANTHER" id="PTHR30419">
    <property type="entry name" value="HTH-TYPE TRANSCRIPTIONAL REGULATOR YBHD"/>
    <property type="match status" value="1"/>
</dbReference>
<protein>
    <submittedName>
        <fullName evidence="6">Cyn operon transcriptional activator</fullName>
    </submittedName>
</protein>
<accession>A0A173UWG2</accession>
<dbReference type="InterPro" id="IPR000847">
    <property type="entry name" value="LysR_HTH_N"/>
</dbReference>
<evidence type="ECO:0000256" key="1">
    <source>
        <dbReference type="ARBA" id="ARBA00009437"/>
    </source>
</evidence>
<dbReference type="SUPFAM" id="SSF46785">
    <property type="entry name" value="Winged helix' DNA-binding domain"/>
    <property type="match status" value="1"/>
</dbReference>
<keyword evidence="2" id="KW-0805">Transcription regulation</keyword>
<dbReference type="Proteomes" id="UP000095597">
    <property type="component" value="Unassembled WGS sequence"/>
</dbReference>
<dbReference type="InterPro" id="IPR036388">
    <property type="entry name" value="WH-like_DNA-bd_sf"/>
</dbReference>
<feature type="domain" description="HTH lysR-type" evidence="5">
    <location>
        <begin position="1"/>
        <end position="58"/>
    </location>
</feature>
<dbReference type="PROSITE" id="PS50931">
    <property type="entry name" value="HTH_LYSR"/>
    <property type="match status" value="1"/>
</dbReference>
<evidence type="ECO:0000313" key="7">
    <source>
        <dbReference type="Proteomes" id="UP000095597"/>
    </source>
</evidence>
<dbReference type="Gene3D" id="1.10.10.10">
    <property type="entry name" value="Winged helix-like DNA-binding domain superfamily/Winged helix DNA-binding domain"/>
    <property type="match status" value="1"/>
</dbReference>
<keyword evidence="3" id="KW-0238">DNA-binding</keyword>
<dbReference type="EMBL" id="CYXO01000015">
    <property type="protein sequence ID" value="CUN18427.1"/>
    <property type="molecule type" value="Genomic_DNA"/>
</dbReference>
<dbReference type="Pfam" id="PF03466">
    <property type="entry name" value="LysR_substrate"/>
    <property type="match status" value="1"/>
</dbReference>
<sequence>MDIKDLKVFHTIAKEESIAKASRILYMTPQGISKIVKNLEAEMGCRLFTRNKSGMQLTESGRRFLEYADKDIEDYYQVKKDILHIEQRQRKVVDLLSAYGIIRMVTPDCIAEFCKKYPDIEFHYREYPDLQAERLFAENEGNVAFSIGEFDEELYHVVPLETFPIKLLVNEQDPLSEQESVTIEDLKNRPLYIESSQFAIYHLIIKKCEEAGFQPDIAFQTSGFSLCHKMVKENKGISVTVDFVFDDMKEQGLRLIPFSDDVYEWKVCMITRKEEAENEAVQCFLQFIQEWIGKIKSGEIIR</sequence>
<dbReference type="RefSeq" id="WP_055214857.1">
    <property type="nucleotide sequence ID" value="NZ_CYXO01000015.1"/>
</dbReference>
<evidence type="ECO:0000256" key="3">
    <source>
        <dbReference type="ARBA" id="ARBA00023125"/>
    </source>
</evidence>
<dbReference type="PANTHER" id="PTHR30419:SF8">
    <property type="entry name" value="NITROGEN ASSIMILATION TRANSCRIPTIONAL ACTIVATOR-RELATED"/>
    <property type="match status" value="1"/>
</dbReference>
<name>A0A173UWG2_9FIRM</name>